<proteinExistence type="predicted"/>
<evidence type="ECO:0000313" key="2">
    <source>
        <dbReference type="Proteomes" id="UP001732700"/>
    </source>
</evidence>
<reference evidence="1" key="1">
    <citation type="submission" date="2021-05" db="EMBL/GenBank/DDBJ databases">
        <authorList>
            <person name="Scholz U."/>
            <person name="Mascher M."/>
            <person name="Fiebig A."/>
        </authorList>
    </citation>
    <scope>NUCLEOTIDE SEQUENCE [LARGE SCALE GENOMIC DNA]</scope>
</reference>
<keyword evidence="2" id="KW-1185">Reference proteome</keyword>
<organism evidence="1 2">
    <name type="scientific">Avena sativa</name>
    <name type="common">Oat</name>
    <dbReference type="NCBI Taxonomy" id="4498"/>
    <lineage>
        <taxon>Eukaryota</taxon>
        <taxon>Viridiplantae</taxon>
        <taxon>Streptophyta</taxon>
        <taxon>Embryophyta</taxon>
        <taxon>Tracheophyta</taxon>
        <taxon>Spermatophyta</taxon>
        <taxon>Magnoliopsida</taxon>
        <taxon>Liliopsida</taxon>
        <taxon>Poales</taxon>
        <taxon>Poaceae</taxon>
        <taxon>BOP clade</taxon>
        <taxon>Pooideae</taxon>
        <taxon>Poodae</taxon>
        <taxon>Poeae</taxon>
        <taxon>Poeae Chloroplast Group 1 (Aveneae type)</taxon>
        <taxon>Aveninae</taxon>
        <taxon>Avena</taxon>
    </lineage>
</organism>
<evidence type="ECO:0000313" key="1">
    <source>
        <dbReference type="EnsemblPlants" id="AVESA.00010b.r2.5CG0872760.1.CDS"/>
    </source>
</evidence>
<reference evidence="1" key="2">
    <citation type="submission" date="2025-09" db="UniProtKB">
        <authorList>
            <consortium name="EnsemblPlants"/>
        </authorList>
    </citation>
    <scope>IDENTIFICATION</scope>
</reference>
<name>A0ACD5XYC7_AVESA</name>
<dbReference type="EnsemblPlants" id="AVESA.00010b.r2.5CG0872760.1">
    <property type="protein sequence ID" value="AVESA.00010b.r2.5CG0872760.1.CDS"/>
    <property type="gene ID" value="AVESA.00010b.r2.5CG0872760"/>
</dbReference>
<dbReference type="Proteomes" id="UP001732700">
    <property type="component" value="Chromosome 5C"/>
</dbReference>
<sequence length="347" mass="38066">MAILGAADHSSTHHPQQQQLKPAAAGASPGSPSESNKEEELKGVRHLCERGITALPPRYVLPPSDRPAPADARGIPVIDFARLRSPVPSERAAELAAMDAACRDLGFFQVVNHGVEREEMLDVARRFFLLPQEERERHMSPDIRAPVRYGTSFNQLNDGVLCWRDFLKLLCNPAKMDDVVPSWPNNPAHLREVMSSYARANQRLFRELISAALEAMGITGGGVLEELDNGTQMMMVNCFPACPEPDLTLGMPPHSDYGFLTILLQDQVNGLEVNDGQDWLLVDPLPGALIVNVGDHLEIFSNGRYKSVLHRVRVNSTMSRISVASLHSLPPERVIGAAPELLADGTP</sequence>
<accession>A0ACD5XYC7</accession>
<protein>
    <submittedName>
        <fullName evidence="1">Uncharacterized protein</fullName>
    </submittedName>
</protein>